<feature type="compositionally biased region" description="Low complexity" evidence="5">
    <location>
        <begin position="147"/>
        <end position="160"/>
    </location>
</feature>
<dbReference type="InterPro" id="IPR013633">
    <property type="entry name" value="NRDE-2"/>
</dbReference>
<dbReference type="GO" id="GO:0071013">
    <property type="term" value="C:catalytic step 2 spliceosome"/>
    <property type="evidence" value="ECO:0007669"/>
    <property type="project" value="TreeGrafter"/>
</dbReference>
<sequence>MQQPLPNQPPLFYVPMMPMQVPAMMPERMMQPFVRMQQQNFQPTPPSDQASTPRRSVADFNSCLIARKQEEKIRKLEQKCAEMKREKEESSKYSIKKVSIASDSEADECPPLASSPHKHRKRRKSHRHNSHKSKKGHNKSKRRRRSCSSSSSSSSSRSSSNMFDVKSNPWKLLSSSEYGYKTTHLVVETEGDPKNLLYGRSYKSEIASHKSLSGALSNLFGAIGFIEAVVSVRDPRYFDLLSKGREENQQVERVFYHRKPLGTVNVEPIPISHEKYTPKEEIVTTCVAKMNPDDYDDYVKSKFLSWEEAGLEEKRILLATRINIEPNDVDACIKFVRLQDQLMAFKESGIAAAEVQRSSIALRLEMLDVAEACYGFNSDEFSDMEGRLINEFPNNIVMWEALLRKRQNKLANFESTEMLGMIDRCLSNMLRYRGNGLNSEAATDDFLVSLVVYRCKLLIECGFADQAVASLQALTEFHFFPLMDQSLVDEKFVDKFKNFWTQGIPRIGDDGSLGWSSQKTGVTAEIWRQLETFRNQASWRPVRSPGTPHELYEFASRKVSFEEVRPLLFPFSDKSCAEYLVFKILQLFGAVIPGMKDDSHEGILRRLSSDLFPSCSLRYESMSEFLDKFLLLLSSAEEADVVRILSARELTYAHLQLSGPDLDAGHGRKR</sequence>
<reference evidence="7" key="1">
    <citation type="submission" date="2022-11" db="UniProtKB">
        <authorList>
            <consortium name="WormBaseParasite"/>
        </authorList>
    </citation>
    <scope>IDENTIFICATION</scope>
</reference>
<name>A0A915DL71_9BILA</name>
<keyword evidence="6" id="KW-1185">Reference proteome</keyword>
<dbReference type="Proteomes" id="UP000887574">
    <property type="component" value="Unplaced"/>
</dbReference>
<dbReference type="PANTHER" id="PTHR13471:SF0">
    <property type="entry name" value="NUCLEAR EXOSOME REGULATOR NRDE2"/>
    <property type="match status" value="1"/>
</dbReference>
<feature type="compositionally biased region" description="Polar residues" evidence="5">
    <location>
        <begin position="37"/>
        <end position="54"/>
    </location>
</feature>
<organism evidence="6 7">
    <name type="scientific">Ditylenchus dipsaci</name>
    <dbReference type="NCBI Taxonomy" id="166011"/>
    <lineage>
        <taxon>Eukaryota</taxon>
        <taxon>Metazoa</taxon>
        <taxon>Ecdysozoa</taxon>
        <taxon>Nematoda</taxon>
        <taxon>Chromadorea</taxon>
        <taxon>Rhabditida</taxon>
        <taxon>Tylenchina</taxon>
        <taxon>Tylenchomorpha</taxon>
        <taxon>Sphaerularioidea</taxon>
        <taxon>Anguinidae</taxon>
        <taxon>Anguininae</taxon>
        <taxon>Ditylenchus</taxon>
    </lineage>
</organism>
<feature type="coiled-coil region" evidence="4">
    <location>
        <begin position="66"/>
        <end position="93"/>
    </location>
</feature>
<feature type="region of interest" description="Disordered" evidence="5">
    <location>
        <begin position="100"/>
        <end position="164"/>
    </location>
</feature>
<keyword evidence="4" id="KW-0175">Coiled coil</keyword>
<dbReference type="PANTHER" id="PTHR13471">
    <property type="entry name" value="TETRATRICOPEPTIDE-LIKE HELICAL"/>
    <property type="match status" value="1"/>
</dbReference>
<dbReference type="GO" id="GO:1902369">
    <property type="term" value="P:negative regulation of RNA catabolic process"/>
    <property type="evidence" value="ECO:0007669"/>
    <property type="project" value="TreeGrafter"/>
</dbReference>
<protein>
    <submittedName>
        <fullName evidence="7">Uncharacterized protein</fullName>
    </submittedName>
</protein>
<evidence type="ECO:0000313" key="6">
    <source>
        <dbReference type="Proteomes" id="UP000887574"/>
    </source>
</evidence>
<comment type="subcellular location">
    <subcellularLocation>
        <location evidence="1">Nucleus</location>
    </subcellularLocation>
</comment>
<keyword evidence="3" id="KW-0539">Nucleus</keyword>
<evidence type="ECO:0000256" key="2">
    <source>
        <dbReference type="ARBA" id="ARBA00009265"/>
    </source>
</evidence>
<dbReference type="Pfam" id="PF08424">
    <property type="entry name" value="NRDE-2"/>
    <property type="match status" value="1"/>
</dbReference>
<evidence type="ECO:0000256" key="3">
    <source>
        <dbReference type="ARBA" id="ARBA00023242"/>
    </source>
</evidence>
<feature type="region of interest" description="Disordered" evidence="5">
    <location>
        <begin position="37"/>
        <end position="58"/>
    </location>
</feature>
<dbReference type="AlphaFoldDB" id="A0A915DL71"/>
<accession>A0A915DL71</accession>
<feature type="compositionally biased region" description="Basic residues" evidence="5">
    <location>
        <begin position="116"/>
        <end position="146"/>
    </location>
</feature>
<evidence type="ECO:0000256" key="5">
    <source>
        <dbReference type="SAM" id="MobiDB-lite"/>
    </source>
</evidence>
<dbReference type="GO" id="GO:0031048">
    <property type="term" value="P:regulatory ncRNA-mediated heterochromatin formation"/>
    <property type="evidence" value="ECO:0007669"/>
    <property type="project" value="TreeGrafter"/>
</dbReference>
<evidence type="ECO:0000256" key="4">
    <source>
        <dbReference type="SAM" id="Coils"/>
    </source>
</evidence>
<comment type="similarity">
    <text evidence="2">Belongs to the NRDE2 family.</text>
</comment>
<proteinExistence type="inferred from homology"/>
<evidence type="ECO:0000313" key="7">
    <source>
        <dbReference type="WBParaSite" id="jg21235"/>
    </source>
</evidence>
<dbReference type="WBParaSite" id="jg21235">
    <property type="protein sequence ID" value="jg21235"/>
    <property type="gene ID" value="jg21235"/>
</dbReference>
<evidence type="ECO:0000256" key="1">
    <source>
        <dbReference type="ARBA" id="ARBA00004123"/>
    </source>
</evidence>